<dbReference type="AlphaFoldDB" id="A0A6C0D6V4"/>
<evidence type="ECO:0000256" key="1">
    <source>
        <dbReference type="SAM" id="Phobius"/>
    </source>
</evidence>
<dbReference type="EMBL" id="MN739535">
    <property type="protein sequence ID" value="QHT11649.1"/>
    <property type="molecule type" value="Genomic_DNA"/>
</dbReference>
<reference evidence="3" key="1">
    <citation type="journal article" date="2020" name="Nature">
        <title>Giant virus diversity and host interactions through global metagenomics.</title>
        <authorList>
            <person name="Schulz F."/>
            <person name="Roux S."/>
            <person name="Paez-Espino D."/>
            <person name="Jungbluth S."/>
            <person name="Walsh D.A."/>
            <person name="Denef V.J."/>
            <person name="McMahon K.D."/>
            <person name="Konstantinidis K.T."/>
            <person name="Eloe-Fadrosh E.A."/>
            <person name="Kyrpides N.C."/>
            <person name="Woyke T."/>
        </authorList>
    </citation>
    <scope>NUCLEOTIDE SEQUENCE</scope>
    <source>
        <strain evidence="3">GVMAG-M-3300023174-116</strain>
    </source>
</reference>
<evidence type="ECO:0000259" key="2">
    <source>
        <dbReference type="Pfam" id="PF13621"/>
    </source>
</evidence>
<protein>
    <recommendedName>
        <fullName evidence="2">Cupin-like domain-containing protein</fullName>
    </recommendedName>
</protein>
<proteinExistence type="predicted"/>
<accession>A0A6C0D6V4</accession>
<dbReference type="InterPro" id="IPR041667">
    <property type="entry name" value="Cupin_8"/>
</dbReference>
<dbReference type="PANTHER" id="PTHR12461:SF105">
    <property type="entry name" value="HYPOXIA-INDUCIBLE FACTOR 1-ALPHA INHIBITOR"/>
    <property type="match status" value="1"/>
</dbReference>
<dbReference type="InterPro" id="IPR014710">
    <property type="entry name" value="RmlC-like_jellyroll"/>
</dbReference>
<keyword evidence="1" id="KW-0472">Membrane</keyword>
<dbReference type="Pfam" id="PF13621">
    <property type="entry name" value="Cupin_8"/>
    <property type="match status" value="1"/>
</dbReference>
<feature type="domain" description="Cupin-like" evidence="2">
    <location>
        <begin position="108"/>
        <end position="246"/>
    </location>
</feature>
<keyword evidence="1" id="KW-0812">Transmembrane</keyword>
<feature type="transmembrane region" description="Helical" evidence="1">
    <location>
        <begin position="6"/>
        <end position="22"/>
    </location>
</feature>
<dbReference type="PANTHER" id="PTHR12461">
    <property type="entry name" value="HYPOXIA-INDUCIBLE FACTOR 1 ALPHA INHIBITOR-RELATED"/>
    <property type="match status" value="1"/>
</dbReference>
<name>A0A6C0D6V4_9ZZZZ</name>
<dbReference type="SUPFAM" id="SSF51197">
    <property type="entry name" value="Clavaminate synthase-like"/>
    <property type="match status" value="1"/>
</dbReference>
<organism evidence="3">
    <name type="scientific">viral metagenome</name>
    <dbReference type="NCBI Taxonomy" id="1070528"/>
    <lineage>
        <taxon>unclassified sequences</taxon>
        <taxon>metagenomes</taxon>
        <taxon>organismal metagenomes</taxon>
    </lineage>
</organism>
<evidence type="ECO:0000313" key="3">
    <source>
        <dbReference type="EMBL" id="QHT11649.1"/>
    </source>
</evidence>
<dbReference type="Gene3D" id="2.60.120.10">
    <property type="entry name" value="Jelly Rolls"/>
    <property type="match status" value="1"/>
</dbReference>
<sequence length="343" mass="40228">MLIIINLLILCVVLFLYIHIYNHNKTSNYLELYEMENLSKEKLEDIINYKQPLLLNAINLVENINIKHLLSEYSTFNINIYNNTSDNLCKINLQDYYNVASSTNYLSYNNEEFLQETSIAKMLCKNDIFFRPPNMCAKKYDVIMGAQNNNTRLKYSINSRNILYLSSGQVEVTLCPPKYYKNLHVKKNYETLEFYSQINIYNVDNIYKNDYNKIKFLRVILNIGQVLVIPPYWFYSIKFLEKHTLAFLNSYTTYINYVSLIPHLTMQLLQLGNVKLNVKKSNYCKNNIKPEGATRDGIKDIEETRKEIMETISEETEECDISDNVISDNVISENVINNSNNKT</sequence>
<keyword evidence="1" id="KW-1133">Transmembrane helix</keyword>